<dbReference type="Gene3D" id="1.20.1250.20">
    <property type="entry name" value="MFS general substrate transporter like domains"/>
    <property type="match status" value="2"/>
</dbReference>
<dbReference type="InterPro" id="IPR050189">
    <property type="entry name" value="MFS_Efflux_Transporters"/>
</dbReference>
<evidence type="ECO:0000256" key="7">
    <source>
        <dbReference type="SAM" id="Phobius"/>
    </source>
</evidence>
<comment type="subcellular location">
    <subcellularLocation>
        <location evidence="1">Cell membrane</location>
        <topology evidence="1">Multi-pass membrane protein</topology>
    </subcellularLocation>
</comment>
<dbReference type="EMBL" id="CP073720">
    <property type="protein sequence ID" value="UWP85224.1"/>
    <property type="molecule type" value="Genomic_DNA"/>
</dbReference>
<feature type="transmembrane region" description="Helical" evidence="7">
    <location>
        <begin position="134"/>
        <end position="156"/>
    </location>
</feature>
<evidence type="ECO:0000256" key="4">
    <source>
        <dbReference type="ARBA" id="ARBA00022989"/>
    </source>
</evidence>
<feature type="transmembrane region" description="Helical" evidence="7">
    <location>
        <begin position="196"/>
        <end position="214"/>
    </location>
</feature>
<dbReference type="SUPFAM" id="SSF103473">
    <property type="entry name" value="MFS general substrate transporter"/>
    <property type="match status" value="1"/>
</dbReference>
<dbReference type="InterPro" id="IPR020846">
    <property type="entry name" value="MFS_dom"/>
</dbReference>
<reference evidence="9" key="1">
    <citation type="submission" date="2021-04" db="EMBL/GenBank/DDBJ databases">
        <authorList>
            <person name="Hartkoorn R.C."/>
            <person name="Beaudoing E."/>
            <person name="Hot D."/>
        </authorList>
    </citation>
    <scope>NUCLEOTIDE SEQUENCE</scope>
    <source>
        <strain evidence="9">NRRL B-16292</strain>
    </source>
</reference>
<dbReference type="PANTHER" id="PTHR43124">
    <property type="entry name" value="PURINE EFFLUX PUMP PBUE"/>
    <property type="match status" value="1"/>
</dbReference>
<keyword evidence="10" id="KW-1185">Reference proteome</keyword>
<proteinExistence type="predicted"/>
<feature type="transmembrane region" description="Helical" evidence="7">
    <location>
        <begin position="299"/>
        <end position="319"/>
    </location>
</feature>
<keyword evidence="5 7" id="KW-0472">Membrane</keyword>
<evidence type="ECO:0000256" key="3">
    <source>
        <dbReference type="ARBA" id="ARBA00022692"/>
    </source>
</evidence>
<dbReference type="Pfam" id="PF07690">
    <property type="entry name" value="MFS_1"/>
    <property type="match status" value="1"/>
</dbReference>
<feature type="transmembrane region" description="Helical" evidence="7">
    <location>
        <begin position="80"/>
        <end position="99"/>
    </location>
</feature>
<dbReference type="Proteomes" id="UP001059617">
    <property type="component" value="Chromosome"/>
</dbReference>
<feature type="transmembrane region" description="Helical" evidence="7">
    <location>
        <begin position="235"/>
        <end position="259"/>
    </location>
</feature>
<feature type="transmembrane region" description="Helical" evidence="7">
    <location>
        <begin position="367"/>
        <end position="385"/>
    </location>
</feature>
<gene>
    <name evidence="9" type="ORF">Dfulv_13730</name>
</gene>
<evidence type="ECO:0000313" key="10">
    <source>
        <dbReference type="Proteomes" id="UP001059617"/>
    </source>
</evidence>
<dbReference type="PROSITE" id="PS50850">
    <property type="entry name" value="MFS"/>
    <property type="match status" value="1"/>
</dbReference>
<dbReference type="PANTHER" id="PTHR43124:SF3">
    <property type="entry name" value="CHLORAMPHENICOL EFFLUX PUMP RV0191"/>
    <property type="match status" value="1"/>
</dbReference>
<dbReference type="InterPro" id="IPR011701">
    <property type="entry name" value="MFS"/>
</dbReference>
<keyword evidence="2" id="KW-1003">Cell membrane</keyword>
<evidence type="ECO:0000259" key="8">
    <source>
        <dbReference type="PROSITE" id="PS50850"/>
    </source>
</evidence>
<evidence type="ECO:0000256" key="5">
    <source>
        <dbReference type="ARBA" id="ARBA00023136"/>
    </source>
</evidence>
<protein>
    <submittedName>
        <fullName evidence="9">MFS transporter</fullName>
    </submittedName>
</protein>
<name>A0ABY5W6Z2_9ACTN</name>
<feature type="transmembrane region" description="Helical" evidence="7">
    <location>
        <begin position="106"/>
        <end position="128"/>
    </location>
</feature>
<feature type="domain" description="Major facilitator superfamily (MFS) profile" evidence="8">
    <location>
        <begin position="40"/>
        <end position="415"/>
    </location>
</feature>
<evidence type="ECO:0000256" key="1">
    <source>
        <dbReference type="ARBA" id="ARBA00004651"/>
    </source>
</evidence>
<accession>A0ABY5W6Z2</accession>
<feature type="transmembrane region" description="Helical" evidence="7">
    <location>
        <begin position="325"/>
        <end position="347"/>
    </location>
</feature>
<evidence type="ECO:0000256" key="6">
    <source>
        <dbReference type="SAM" id="MobiDB-lite"/>
    </source>
</evidence>
<feature type="transmembrane region" description="Helical" evidence="7">
    <location>
        <begin position="168"/>
        <end position="190"/>
    </location>
</feature>
<dbReference type="InterPro" id="IPR036259">
    <property type="entry name" value="MFS_trans_sf"/>
</dbReference>
<feature type="transmembrane region" description="Helical" evidence="7">
    <location>
        <begin position="271"/>
        <end position="292"/>
    </location>
</feature>
<feature type="transmembrane region" description="Helical" evidence="7">
    <location>
        <begin position="391"/>
        <end position="413"/>
    </location>
</feature>
<evidence type="ECO:0000313" key="9">
    <source>
        <dbReference type="EMBL" id="UWP85224.1"/>
    </source>
</evidence>
<feature type="region of interest" description="Disordered" evidence="6">
    <location>
        <begin position="1"/>
        <end position="31"/>
    </location>
</feature>
<dbReference type="RefSeq" id="WP_259863306.1">
    <property type="nucleotide sequence ID" value="NZ_BAAAST010000006.1"/>
</dbReference>
<keyword evidence="4 7" id="KW-1133">Transmembrane helix</keyword>
<dbReference type="CDD" id="cd17324">
    <property type="entry name" value="MFS_NepI_like"/>
    <property type="match status" value="1"/>
</dbReference>
<feature type="transmembrane region" description="Helical" evidence="7">
    <location>
        <begin position="38"/>
        <end position="60"/>
    </location>
</feature>
<sequence>MSVPLEGGDATTSGGTTVSTTEARSAVRDAPGARRPAAAALFALAIGGFGIGTTEFATMGLLPQMADELHVSVPTMGHGITAYALGVVVGAPVITALAARVPRRGLLLVLMLAFVAGNGLTAVAPGIWSLVGARFLTGLPHGAYFGIASVVAAGLVPPDRKGRAVSRVMVGLTVANIIGVPLVTLAGQLFGWRASYALVAGIGVVTVVAVRQWVPPVAAADGASITRELGAFRRVHVWIALLTGTVGFGGMFAVYSYVAPTLTEVAGMPTWAVPWVLAVFGLGMTVGALLGGRLADRSALGTLIGSLVAMTGVLVLYALTASAPVAAVLLVFAVGLVCQALGAGLTIRLMEASPDAPALAASSNHSALNLANAIGAWLGGVVIAAGHGYLATAWVGAALSVAGLLFVGGSVLVPRLAGGRPTAPVRLHPAYVKDPDRTPSA</sequence>
<organism evidence="9 10">
    <name type="scientific">Dactylosporangium fulvum</name>
    <dbReference type="NCBI Taxonomy" id="53359"/>
    <lineage>
        <taxon>Bacteria</taxon>
        <taxon>Bacillati</taxon>
        <taxon>Actinomycetota</taxon>
        <taxon>Actinomycetes</taxon>
        <taxon>Micromonosporales</taxon>
        <taxon>Micromonosporaceae</taxon>
        <taxon>Dactylosporangium</taxon>
    </lineage>
</organism>
<evidence type="ECO:0000256" key="2">
    <source>
        <dbReference type="ARBA" id="ARBA00022475"/>
    </source>
</evidence>
<keyword evidence="3 7" id="KW-0812">Transmembrane</keyword>
<feature type="compositionally biased region" description="Low complexity" evidence="6">
    <location>
        <begin position="11"/>
        <end position="21"/>
    </location>
</feature>
<reference evidence="9" key="2">
    <citation type="submission" date="2022-09" db="EMBL/GenBank/DDBJ databases">
        <title>Biosynthetic gene clusters of Dactylosporangioum fulvum.</title>
        <authorList>
            <person name="Caradec T."/>
        </authorList>
    </citation>
    <scope>NUCLEOTIDE SEQUENCE</scope>
    <source>
        <strain evidence="9">NRRL B-16292</strain>
    </source>
</reference>